<evidence type="ECO:0000313" key="2">
    <source>
        <dbReference type="EMBL" id="SPP85761.1"/>
    </source>
</evidence>
<feature type="transmembrane region" description="Helical" evidence="1">
    <location>
        <begin position="82"/>
        <end position="102"/>
    </location>
</feature>
<keyword evidence="3" id="KW-1185">Reference proteome</keyword>
<feature type="transmembrane region" description="Helical" evidence="1">
    <location>
        <begin position="138"/>
        <end position="160"/>
    </location>
</feature>
<keyword evidence="1" id="KW-0472">Membrane</keyword>
<proteinExistence type="predicted"/>
<dbReference type="Proteomes" id="UP000268350">
    <property type="component" value="Unassembled WGS sequence"/>
</dbReference>
<accession>A0A3B0KKT1</accession>
<name>A0A3B0KKT1_DROGU</name>
<evidence type="ECO:0000313" key="3">
    <source>
        <dbReference type="Proteomes" id="UP000268350"/>
    </source>
</evidence>
<gene>
    <name evidence="2" type="ORF">DGUA_6G004291</name>
</gene>
<feature type="transmembrane region" description="Helical" evidence="1">
    <location>
        <begin position="172"/>
        <end position="193"/>
    </location>
</feature>
<keyword evidence="1" id="KW-0812">Transmembrane</keyword>
<feature type="transmembrane region" description="Helical" evidence="1">
    <location>
        <begin position="55"/>
        <end position="75"/>
    </location>
</feature>
<protein>
    <submittedName>
        <fullName evidence="2">Uncharacterized protein</fullName>
    </submittedName>
</protein>
<organism evidence="2 3">
    <name type="scientific">Drosophila guanche</name>
    <name type="common">Fruit fly</name>
    <dbReference type="NCBI Taxonomy" id="7266"/>
    <lineage>
        <taxon>Eukaryota</taxon>
        <taxon>Metazoa</taxon>
        <taxon>Ecdysozoa</taxon>
        <taxon>Arthropoda</taxon>
        <taxon>Hexapoda</taxon>
        <taxon>Insecta</taxon>
        <taxon>Pterygota</taxon>
        <taxon>Neoptera</taxon>
        <taxon>Endopterygota</taxon>
        <taxon>Diptera</taxon>
        <taxon>Brachycera</taxon>
        <taxon>Muscomorpha</taxon>
        <taxon>Ephydroidea</taxon>
        <taxon>Drosophilidae</taxon>
        <taxon>Drosophila</taxon>
        <taxon>Sophophora</taxon>
    </lineage>
</organism>
<feature type="transmembrane region" description="Helical" evidence="1">
    <location>
        <begin position="108"/>
        <end position="131"/>
    </location>
</feature>
<sequence length="255" mass="28613">MSDPQNGERGGGVHSKLRLYLWIYGTALVFIFISILLIISFGFINSEPGERCCPAAYSCFSLGLICLFVYVNVMFLRRKFPVNWILSCCMAVLFGLGTASMLPEQTAGHVVLLALEVIVMMGLLLLLGYWLPAKCHPLIYIALTSFCLAIVMYVLCKIISDHSPEYTETADVWISHCVLWTVACPMLLFQSHVINGYWSSESPYLDIPLCAVLLLIDFLACYAFLDAVEEVDYAFENLFSSRTIQLLVRVGRSEM</sequence>
<dbReference type="OrthoDB" id="7870794at2759"/>
<evidence type="ECO:0000256" key="1">
    <source>
        <dbReference type="SAM" id="Phobius"/>
    </source>
</evidence>
<dbReference type="EMBL" id="OUUW01000010">
    <property type="protein sequence ID" value="SPP85761.1"/>
    <property type="molecule type" value="Genomic_DNA"/>
</dbReference>
<feature type="transmembrane region" description="Helical" evidence="1">
    <location>
        <begin position="205"/>
        <end position="225"/>
    </location>
</feature>
<keyword evidence="1" id="KW-1133">Transmembrane helix</keyword>
<dbReference type="OMA" id="CPLMIFQ"/>
<feature type="transmembrane region" description="Helical" evidence="1">
    <location>
        <begin position="21"/>
        <end position="43"/>
    </location>
</feature>
<dbReference type="AlphaFoldDB" id="A0A3B0KKT1"/>
<reference evidence="3" key="1">
    <citation type="submission" date="2018-01" db="EMBL/GenBank/DDBJ databases">
        <authorList>
            <person name="Alioto T."/>
            <person name="Alioto T."/>
        </authorList>
    </citation>
    <scope>NUCLEOTIDE SEQUENCE [LARGE SCALE GENOMIC DNA]</scope>
</reference>